<gene>
    <name evidence="2" type="ORF">G6F64_013127</name>
</gene>
<reference evidence="2" key="1">
    <citation type="journal article" date="2020" name="Microb. Genom.">
        <title>Genetic diversity of clinical and environmental Mucorales isolates obtained from an investigation of mucormycosis cases among solid organ transplant recipients.</title>
        <authorList>
            <person name="Nguyen M.H."/>
            <person name="Kaul D."/>
            <person name="Muto C."/>
            <person name="Cheng S.J."/>
            <person name="Richter R.A."/>
            <person name="Bruno V.M."/>
            <person name="Liu G."/>
            <person name="Beyhan S."/>
            <person name="Sundermann A.J."/>
            <person name="Mounaud S."/>
            <person name="Pasculle A.W."/>
            <person name="Nierman W.C."/>
            <person name="Driscoll E."/>
            <person name="Cumbie R."/>
            <person name="Clancy C.J."/>
            <person name="Dupont C.L."/>
        </authorList>
    </citation>
    <scope>NUCLEOTIDE SEQUENCE</scope>
    <source>
        <strain evidence="2">GL11</strain>
    </source>
</reference>
<organism evidence="2 3">
    <name type="scientific">Rhizopus oryzae</name>
    <name type="common">Mucormycosis agent</name>
    <name type="synonym">Rhizopus arrhizus var. delemar</name>
    <dbReference type="NCBI Taxonomy" id="64495"/>
    <lineage>
        <taxon>Eukaryota</taxon>
        <taxon>Fungi</taxon>
        <taxon>Fungi incertae sedis</taxon>
        <taxon>Mucoromycota</taxon>
        <taxon>Mucoromycotina</taxon>
        <taxon>Mucoromycetes</taxon>
        <taxon>Mucorales</taxon>
        <taxon>Mucorineae</taxon>
        <taxon>Rhizopodaceae</taxon>
        <taxon>Rhizopus</taxon>
    </lineage>
</organism>
<dbReference type="Proteomes" id="UP000716291">
    <property type="component" value="Unassembled WGS sequence"/>
</dbReference>
<dbReference type="EMBL" id="JAANQT010004845">
    <property type="protein sequence ID" value="KAG1296900.1"/>
    <property type="molecule type" value="Genomic_DNA"/>
</dbReference>
<protein>
    <submittedName>
        <fullName evidence="2">Uncharacterized protein</fullName>
    </submittedName>
</protein>
<evidence type="ECO:0000256" key="1">
    <source>
        <dbReference type="SAM" id="MobiDB-lite"/>
    </source>
</evidence>
<evidence type="ECO:0000313" key="3">
    <source>
        <dbReference type="Proteomes" id="UP000716291"/>
    </source>
</evidence>
<comment type="caution">
    <text evidence="2">The sequence shown here is derived from an EMBL/GenBank/DDBJ whole genome shotgun (WGS) entry which is preliminary data.</text>
</comment>
<evidence type="ECO:0000313" key="2">
    <source>
        <dbReference type="EMBL" id="KAG1296900.1"/>
    </source>
</evidence>
<feature type="region of interest" description="Disordered" evidence="1">
    <location>
        <begin position="136"/>
        <end position="167"/>
    </location>
</feature>
<keyword evidence="3" id="KW-1185">Reference proteome</keyword>
<sequence>MAHVLVLGVTEVQQGQRLGGGRQRAQLVPRAPAAIALHAVDVLGIRLQAADVGTMVMRQPVFGLQCARRRTHLTDALDGRRICSQRDLQQWRLHAAIGTPGHGESGAGISRRRGDDAVRHRRRCVVAAARRHLGIRLGRRERQRRQRQHQAQRQAMHHVTPAHAPHSSGSASCLAMLSQSNATTPWSSCTAYSAPCGNRALGCCIIQMPSVLATVLPWNAPTGFSV</sequence>
<dbReference type="AlphaFoldDB" id="A0A9P7BKU8"/>
<name>A0A9P7BKU8_RHIOR</name>
<accession>A0A9P7BKU8</accession>
<proteinExistence type="predicted"/>
<feature type="compositionally biased region" description="Basic residues" evidence="1">
    <location>
        <begin position="136"/>
        <end position="150"/>
    </location>
</feature>